<dbReference type="EMBL" id="KV442185">
    <property type="protein sequence ID" value="OAQ22285.1"/>
    <property type="molecule type" value="Genomic_DNA"/>
</dbReference>
<dbReference type="OrthoDB" id="2399838at2759"/>
<proteinExistence type="predicted"/>
<reference evidence="1 2" key="1">
    <citation type="submission" date="2016-05" db="EMBL/GenBank/DDBJ databases">
        <title>Genome sequencing reveals origins of a unique bacterial endosymbiosis in the earliest lineages of terrestrial Fungi.</title>
        <authorList>
            <consortium name="DOE Joint Genome Institute"/>
            <person name="Uehling J."/>
            <person name="Gryganskyi A."/>
            <person name="Hameed K."/>
            <person name="Tschaplinski T."/>
            <person name="Misztal P."/>
            <person name="Wu S."/>
            <person name="Desiro A."/>
            <person name="Vande Pol N."/>
            <person name="Du Z.-Y."/>
            <person name="Zienkiewicz A."/>
            <person name="Zienkiewicz K."/>
            <person name="Morin E."/>
            <person name="Tisserant E."/>
            <person name="Splivallo R."/>
            <person name="Hainaut M."/>
            <person name="Henrissat B."/>
            <person name="Ohm R."/>
            <person name="Kuo A."/>
            <person name="Yan J."/>
            <person name="Lipzen A."/>
            <person name="Nolan M."/>
            <person name="Labutti K."/>
            <person name="Barry K."/>
            <person name="Goldstein A."/>
            <person name="Labbe J."/>
            <person name="Schadt C."/>
            <person name="Tuskan G."/>
            <person name="Grigoriev I."/>
            <person name="Martin F."/>
            <person name="Vilgalys R."/>
            <person name="Bonito G."/>
        </authorList>
    </citation>
    <scope>NUCLEOTIDE SEQUENCE [LARGE SCALE GENOMIC DNA]</scope>
    <source>
        <strain evidence="1 2">AG-77</strain>
    </source>
</reference>
<evidence type="ECO:0000313" key="1">
    <source>
        <dbReference type="EMBL" id="OAQ22285.1"/>
    </source>
</evidence>
<dbReference type="Proteomes" id="UP000078512">
    <property type="component" value="Unassembled WGS sequence"/>
</dbReference>
<keyword evidence="2" id="KW-1185">Reference proteome</keyword>
<accession>A0A197JB01</accession>
<gene>
    <name evidence="1" type="ORF">K457DRAFT_1193591</name>
</gene>
<organism evidence="1 2">
    <name type="scientific">Linnemannia elongata AG-77</name>
    <dbReference type="NCBI Taxonomy" id="1314771"/>
    <lineage>
        <taxon>Eukaryota</taxon>
        <taxon>Fungi</taxon>
        <taxon>Fungi incertae sedis</taxon>
        <taxon>Mucoromycota</taxon>
        <taxon>Mortierellomycotina</taxon>
        <taxon>Mortierellomycetes</taxon>
        <taxon>Mortierellales</taxon>
        <taxon>Mortierellaceae</taxon>
        <taxon>Linnemannia</taxon>
    </lineage>
</organism>
<dbReference type="AlphaFoldDB" id="A0A197JB01"/>
<name>A0A197JB01_9FUNG</name>
<protein>
    <submittedName>
        <fullName evidence="1">Uncharacterized protein</fullName>
    </submittedName>
</protein>
<evidence type="ECO:0000313" key="2">
    <source>
        <dbReference type="Proteomes" id="UP000078512"/>
    </source>
</evidence>
<sequence length="163" mass="20054">MRPLLNEVRRARSPKLQKTLWTRFKQLYSSSSSLINYIQKNWFNKEGRLEKWAFFHREDEQVVTTNNWIESWHARLKADHLDGDRNLRVDRLVFLLQDRVDREFRFAYLKTKRGFQPIPRWKEDEERKRKADKVSFDEAQRKINYNKDQPCHDGRLRVWLVHP</sequence>